<sequence length="418" mass="46269">MTLKNKNVLIGVTASISIYKTLDLIRELVRAEANVRVVMTPSAKKFISPITFEAISNNIVLDETTENWHSDNNHIGITKWLDVYLIAPCSANTLNKLSNAFADNLVTQTALACTKQIIIAPAANTNMLAHPLSDASLRMLKVNGYHIIPPIEKTLVCGDTGSGALADISDIYYIVSKYLLQDDFWLNRKVIITGGGTKEAIDDVRYISNNSSGKMANALAHTLYMRGADVCLIRTDELQVTSNIHTIDVDTSKEMEETLKNAIEYSKKPTIIDPTLKNKLSSKQIVHKKPFLFMVAAVSDYILPKTDGKLKKSENNTLNLVLEKNIDILGSLEKSNIYTIGFKAELDANIALKNAKDMLVHKSLDAVCLNVINEDNNFGSDQNKIDFVTKDGVKEIPLQTKKEIAFDISEVVKKLEVL</sequence>
<dbReference type="InterPro" id="IPR005252">
    <property type="entry name" value="CoaBC"/>
</dbReference>
<dbReference type="SUPFAM" id="SSF102645">
    <property type="entry name" value="CoaB-like"/>
    <property type="match status" value="1"/>
</dbReference>
<feature type="domain" description="Flavoprotein" evidence="5">
    <location>
        <begin position="6"/>
        <end position="163"/>
    </location>
</feature>
<dbReference type="GO" id="GO:0004632">
    <property type="term" value="F:phosphopantothenate--cysteine ligase activity"/>
    <property type="evidence" value="ECO:0007669"/>
    <property type="project" value="UniProtKB-UniRule"/>
</dbReference>
<keyword evidence="3 4" id="KW-0436">Ligase</keyword>
<dbReference type="PANTHER" id="PTHR14359:SF6">
    <property type="entry name" value="PHOSPHOPANTOTHENOYLCYSTEINE DECARBOXYLASE"/>
    <property type="match status" value="1"/>
</dbReference>
<feature type="binding site" evidence="3">
    <location>
        <position position="362"/>
    </location>
    <ligand>
        <name>CTP</name>
        <dbReference type="ChEBI" id="CHEBI:37563"/>
    </ligand>
</feature>
<dbReference type="Pfam" id="PF04127">
    <property type="entry name" value="DFP"/>
    <property type="match status" value="2"/>
</dbReference>
<keyword evidence="3 4" id="KW-0285">Flavoprotein</keyword>
<dbReference type="Pfam" id="PF02441">
    <property type="entry name" value="Flavoprotein"/>
    <property type="match status" value="1"/>
</dbReference>
<comment type="cofactor">
    <cofactor evidence="3">
        <name>FMN</name>
        <dbReference type="ChEBI" id="CHEBI:58210"/>
    </cofactor>
    <text evidence="3">Binds 1 FMN per subunit.</text>
</comment>
<evidence type="ECO:0000256" key="4">
    <source>
        <dbReference type="RuleBase" id="RU364078"/>
    </source>
</evidence>
<feature type="binding site" evidence="3">
    <location>
        <position position="342"/>
    </location>
    <ligand>
        <name>CTP</name>
        <dbReference type="ChEBI" id="CHEBI:37563"/>
    </ligand>
</feature>
<dbReference type="SUPFAM" id="SSF52507">
    <property type="entry name" value="Homo-oligomeric flavin-containing Cys decarboxylases, HFCD"/>
    <property type="match status" value="1"/>
</dbReference>
<keyword evidence="3" id="KW-0511">Multifunctional enzyme</keyword>
<dbReference type="NCBIfam" id="TIGR00521">
    <property type="entry name" value="coaBC_dfp"/>
    <property type="match status" value="1"/>
</dbReference>
<keyword evidence="1 3" id="KW-0210">Decarboxylase</keyword>
<feature type="active site" description="Proton donor" evidence="3">
    <location>
        <position position="157"/>
    </location>
</feature>
<dbReference type="GO" id="GO:0004633">
    <property type="term" value="F:phosphopantothenoylcysteine decarboxylase activity"/>
    <property type="evidence" value="ECO:0007669"/>
    <property type="project" value="UniProtKB-UniRule"/>
</dbReference>
<dbReference type="GO" id="GO:0046872">
    <property type="term" value="F:metal ion binding"/>
    <property type="evidence" value="ECO:0007669"/>
    <property type="project" value="UniProtKB-KW"/>
</dbReference>
<feature type="region of interest" description="Phosphopantothenoylcysteine decarboxylase" evidence="3">
    <location>
        <begin position="1"/>
        <end position="189"/>
    </location>
</feature>
<dbReference type="InterPro" id="IPR003382">
    <property type="entry name" value="Flavoprotein"/>
</dbReference>
<keyword evidence="3" id="KW-0479">Metal-binding</keyword>
<keyword evidence="2 3" id="KW-0456">Lyase</keyword>
<protein>
    <recommendedName>
        <fullName evidence="3">Coenzyme A biosynthesis bifunctional protein CoaBC</fullName>
    </recommendedName>
    <alternativeName>
        <fullName evidence="3">DNA/pantothenate metabolism flavoprotein</fullName>
    </alternativeName>
    <alternativeName>
        <fullName evidence="3">Phosphopantothenoylcysteine synthetase/decarboxylase</fullName>
        <shortName evidence="3">PPCS-PPCDC</shortName>
    </alternativeName>
    <domain>
        <recommendedName>
            <fullName evidence="3">Phosphopantothenoylcysteine decarboxylase</fullName>
            <shortName evidence="3">PPC decarboxylase</shortName>
            <shortName evidence="3">PPC-DC</shortName>
            <ecNumber evidence="3">4.1.1.36</ecNumber>
        </recommendedName>
        <alternativeName>
            <fullName evidence="3">CoaC</fullName>
        </alternativeName>
    </domain>
    <domain>
        <recommendedName>
            <fullName evidence="3">Phosphopantothenate--cysteine ligase</fullName>
            <ecNumber evidence="3">6.3.2.5</ecNumber>
        </recommendedName>
        <alternativeName>
            <fullName evidence="3">CoaB</fullName>
        </alternativeName>
        <alternativeName>
            <fullName evidence="3">Phosphopantothenoylcysteine synthetase</fullName>
            <shortName evidence="3">PPC synthetase</shortName>
            <shortName evidence="3">PPC-S</shortName>
        </alternativeName>
    </domain>
</protein>
<comment type="cofactor">
    <cofactor evidence="3">
        <name>Mg(2+)</name>
        <dbReference type="ChEBI" id="CHEBI:18420"/>
    </cofactor>
</comment>
<comment type="pathway">
    <text evidence="3 4">Cofactor biosynthesis; coenzyme A biosynthesis; CoA from (R)-pantothenate: step 3/5.</text>
</comment>
<organism evidence="7">
    <name type="scientific">uncultured Campylobacterales bacterium</name>
    <dbReference type="NCBI Taxonomy" id="352960"/>
    <lineage>
        <taxon>Bacteria</taxon>
        <taxon>Pseudomonadati</taxon>
        <taxon>Campylobacterota</taxon>
        <taxon>Epsilonproteobacteria</taxon>
        <taxon>Campylobacterales</taxon>
        <taxon>environmental samples</taxon>
    </lineage>
</organism>
<dbReference type="GO" id="GO:0010181">
    <property type="term" value="F:FMN binding"/>
    <property type="evidence" value="ECO:0007669"/>
    <property type="project" value="UniProtKB-UniRule"/>
</dbReference>
<name>A0A6S6SW48_9BACT</name>
<feature type="region of interest" description="Phosphopantothenate--cysteine ligase" evidence="3">
    <location>
        <begin position="190"/>
        <end position="418"/>
    </location>
</feature>
<evidence type="ECO:0000256" key="3">
    <source>
        <dbReference type="HAMAP-Rule" id="MF_02225"/>
    </source>
</evidence>
<gene>
    <name evidence="3" type="primary">coaBC</name>
    <name evidence="7" type="ORF">HELGO_WM6419</name>
</gene>
<comment type="catalytic activity">
    <reaction evidence="3 4">
        <text>N-[(R)-4-phosphopantothenoyl]-L-cysteine + H(+) = (R)-4'-phosphopantetheine + CO2</text>
        <dbReference type="Rhea" id="RHEA:16793"/>
        <dbReference type="ChEBI" id="CHEBI:15378"/>
        <dbReference type="ChEBI" id="CHEBI:16526"/>
        <dbReference type="ChEBI" id="CHEBI:59458"/>
        <dbReference type="ChEBI" id="CHEBI:61723"/>
        <dbReference type="EC" id="4.1.1.36"/>
    </reaction>
</comment>
<comment type="catalytic activity">
    <reaction evidence="3 4">
        <text>(R)-4'-phosphopantothenate + L-cysteine + CTP = N-[(R)-4-phosphopantothenoyl]-L-cysteine + CMP + diphosphate + H(+)</text>
        <dbReference type="Rhea" id="RHEA:19397"/>
        <dbReference type="ChEBI" id="CHEBI:10986"/>
        <dbReference type="ChEBI" id="CHEBI:15378"/>
        <dbReference type="ChEBI" id="CHEBI:33019"/>
        <dbReference type="ChEBI" id="CHEBI:35235"/>
        <dbReference type="ChEBI" id="CHEBI:37563"/>
        <dbReference type="ChEBI" id="CHEBI:59458"/>
        <dbReference type="ChEBI" id="CHEBI:60377"/>
        <dbReference type="EC" id="6.3.2.5"/>
    </reaction>
</comment>
<evidence type="ECO:0000259" key="6">
    <source>
        <dbReference type="Pfam" id="PF04127"/>
    </source>
</evidence>
<dbReference type="EC" id="4.1.1.36" evidence="3"/>
<feature type="domain" description="DNA/pantothenate metabolism flavoprotein C-terminal" evidence="6">
    <location>
        <begin position="187"/>
        <end position="264"/>
    </location>
</feature>
<dbReference type="GO" id="GO:0015941">
    <property type="term" value="P:pantothenate catabolic process"/>
    <property type="evidence" value="ECO:0007669"/>
    <property type="project" value="InterPro"/>
</dbReference>
<feature type="binding site" evidence="3">
    <location>
        <position position="309"/>
    </location>
    <ligand>
        <name>CTP</name>
        <dbReference type="ChEBI" id="CHEBI:37563"/>
    </ligand>
</feature>
<dbReference type="GO" id="GO:0015937">
    <property type="term" value="P:coenzyme A biosynthetic process"/>
    <property type="evidence" value="ECO:0007669"/>
    <property type="project" value="UniProtKB-UniRule"/>
</dbReference>
<dbReference type="InterPro" id="IPR035929">
    <property type="entry name" value="CoaB-like_sf"/>
</dbReference>
<comment type="function">
    <text evidence="3">Catalyzes two sequential steps in the biosynthesis of coenzyme A. In the first step cysteine is conjugated to 4'-phosphopantothenate to form 4-phosphopantothenoylcysteine. In the second step the latter compound is decarboxylated to form 4'-phosphopantotheine.</text>
</comment>
<comment type="caution">
    <text evidence="3">Lacks conserved residue(s) required for the propagation of feature annotation.</text>
</comment>
<comment type="similarity">
    <text evidence="3 4">In the N-terminal section; belongs to the HFCD (homo-oligomeric flavin containing Cys decarboxylase) superfamily.</text>
</comment>
<evidence type="ECO:0000256" key="1">
    <source>
        <dbReference type="ARBA" id="ARBA00022793"/>
    </source>
</evidence>
<keyword evidence="3 4" id="KW-0288">FMN</keyword>
<dbReference type="Gene3D" id="3.40.50.1950">
    <property type="entry name" value="Flavin prenyltransferase-like"/>
    <property type="match status" value="1"/>
</dbReference>
<feature type="domain" description="DNA/pantothenate metabolism flavoprotein C-terminal" evidence="6">
    <location>
        <begin position="286"/>
        <end position="414"/>
    </location>
</feature>
<dbReference type="InterPro" id="IPR036551">
    <property type="entry name" value="Flavin_trans-like"/>
</dbReference>
<dbReference type="Gene3D" id="3.40.50.10300">
    <property type="entry name" value="CoaB-like"/>
    <property type="match status" value="1"/>
</dbReference>
<dbReference type="EC" id="6.3.2.5" evidence="3"/>
<dbReference type="PANTHER" id="PTHR14359">
    <property type="entry name" value="HOMO-OLIGOMERIC FLAVIN CONTAINING CYS DECARBOXYLASE FAMILY"/>
    <property type="match status" value="1"/>
</dbReference>
<feature type="binding site" evidence="3">
    <location>
        <position position="300"/>
    </location>
    <ligand>
        <name>CTP</name>
        <dbReference type="ChEBI" id="CHEBI:37563"/>
    </ligand>
</feature>
<reference evidence="7" key="1">
    <citation type="submission" date="2020-01" db="EMBL/GenBank/DDBJ databases">
        <authorList>
            <person name="Meier V. D."/>
            <person name="Meier V D."/>
        </authorList>
    </citation>
    <scope>NUCLEOTIDE SEQUENCE</scope>
    <source>
        <strain evidence="7">HLG_WM_MAG_12</strain>
    </source>
</reference>
<evidence type="ECO:0000313" key="7">
    <source>
        <dbReference type="EMBL" id="CAA6811281.1"/>
    </source>
</evidence>
<dbReference type="EMBL" id="CACVAW010000044">
    <property type="protein sequence ID" value="CAA6811281.1"/>
    <property type="molecule type" value="Genomic_DNA"/>
</dbReference>
<comment type="pathway">
    <text evidence="3 4">Cofactor biosynthesis; coenzyme A biosynthesis; CoA from (R)-pantothenate: step 2/5.</text>
</comment>
<comment type="similarity">
    <text evidence="3 4">In the C-terminal section; belongs to the PPC synthetase family.</text>
</comment>
<dbReference type="AlphaFoldDB" id="A0A6S6SW48"/>
<proteinExistence type="inferred from homology"/>
<evidence type="ECO:0000259" key="5">
    <source>
        <dbReference type="Pfam" id="PF02441"/>
    </source>
</evidence>
<comment type="function">
    <text evidence="4">Catalyzes two steps in the biosynthesis of coenzyme A. In the first step cysteine is conjugated to 4'-phosphopantothenate to form 4-phosphopantothenoylcysteine, in the latter compound is decarboxylated to form 4'-phosphopantotheine.</text>
</comment>
<keyword evidence="3" id="KW-0460">Magnesium</keyword>
<dbReference type="InterPro" id="IPR007085">
    <property type="entry name" value="DNA/pantothenate-metab_flavo_C"/>
</dbReference>
<evidence type="ECO:0000256" key="2">
    <source>
        <dbReference type="ARBA" id="ARBA00023239"/>
    </source>
</evidence>
<dbReference type="GO" id="GO:0071513">
    <property type="term" value="C:phosphopantothenoylcysteine decarboxylase complex"/>
    <property type="evidence" value="ECO:0007669"/>
    <property type="project" value="TreeGrafter"/>
</dbReference>
<accession>A0A6S6SW48</accession>
<dbReference type="HAMAP" id="MF_02225">
    <property type="entry name" value="CoaBC"/>
    <property type="match status" value="1"/>
</dbReference>
<dbReference type="UniPathway" id="UPA00241">
    <property type="reaction ID" value="UER00353"/>
</dbReference>